<dbReference type="Gene3D" id="3.40.50.2000">
    <property type="entry name" value="Glycogen Phosphorylase B"/>
    <property type="match status" value="1"/>
</dbReference>
<evidence type="ECO:0000313" key="1">
    <source>
        <dbReference type="EMBL" id="RED16181.1"/>
    </source>
</evidence>
<keyword evidence="1" id="KW-0808">Transferase</keyword>
<dbReference type="AlphaFoldDB" id="A0A3D9FGG0"/>
<dbReference type="SUPFAM" id="SSF53756">
    <property type="entry name" value="UDP-Glycosyltransferase/glycogen phosphorylase"/>
    <property type="match status" value="1"/>
</dbReference>
<sequence>MKDPLLVAPLPCSRADSLARKFCEHSNAENSLPALIVCWPSSRVNKYQSLLYRNAAKFGYAVEGIGKLDDLKEIYWPGPVIFHAHWFGQLSKSADSEVVFRQNIDDAFELILEFQQRTACKMVWTAHNLLPHNSAFPETDIELRRRIIERFDLVHFMDKSHPALLENLIGERPTHTLFAPHPHYGPAHADQISREEARDALGFDPSSTILLFFGSIRPYKRLEDLIAAFRKARAESHPELRLAIAGFPSDAAYVDEILTLISEDPAIRFVSQKIADEKVQLYFRAADTVVLPYAGNQLNSGAAMLALTFGCPVIAPDEPAFSALTDYGVSTYDRNEVHSLSAALVGVSPSLQTANKGFKNKFDPDAVSDLFLAGIDQLISSTAN</sequence>
<dbReference type="GO" id="GO:0016757">
    <property type="term" value="F:glycosyltransferase activity"/>
    <property type="evidence" value="ECO:0007669"/>
    <property type="project" value="InterPro"/>
</dbReference>
<organism evidence="1 2">
    <name type="scientific">Parasphingopyxis lamellibrachiae</name>
    <dbReference type="NCBI Taxonomy" id="680125"/>
    <lineage>
        <taxon>Bacteria</taxon>
        <taxon>Pseudomonadati</taxon>
        <taxon>Pseudomonadota</taxon>
        <taxon>Alphaproteobacteria</taxon>
        <taxon>Sphingomonadales</taxon>
        <taxon>Sphingomonadaceae</taxon>
        <taxon>Parasphingopyxis</taxon>
    </lineage>
</organism>
<reference evidence="1 2" key="1">
    <citation type="submission" date="2018-07" db="EMBL/GenBank/DDBJ databases">
        <title>Genomic Encyclopedia of Type Strains, Phase IV (KMG-IV): sequencing the most valuable type-strain genomes for metagenomic binning, comparative biology and taxonomic classification.</title>
        <authorList>
            <person name="Goeker M."/>
        </authorList>
    </citation>
    <scope>NUCLEOTIDE SEQUENCE [LARGE SCALE GENOMIC DNA]</scope>
    <source>
        <strain evidence="1 2">DSM 26725</strain>
    </source>
</reference>
<dbReference type="Pfam" id="PF13692">
    <property type="entry name" value="Glyco_trans_1_4"/>
    <property type="match status" value="1"/>
</dbReference>
<evidence type="ECO:0000313" key="2">
    <source>
        <dbReference type="Proteomes" id="UP000256310"/>
    </source>
</evidence>
<keyword evidence="2" id="KW-1185">Reference proteome</keyword>
<dbReference type="EMBL" id="QRDP01000004">
    <property type="protein sequence ID" value="RED16181.1"/>
    <property type="molecule type" value="Genomic_DNA"/>
</dbReference>
<proteinExistence type="predicted"/>
<dbReference type="PANTHER" id="PTHR12526">
    <property type="entry name" value="GLYCOSYLTRANSFERASE"/>
    <property type="match status" value="1"/>
</dbReference>
<name>A0A3D9FGG0_9SPHN</name>
<comment type="caution">
    <text evidence="1">The sequence shown here is derived from an EMBL/GenBank/DDBJ whole genome shotgun (WGS) entry which is preliminary data.</text>
</comment>
<accession>A0A3D9FGG0</accession>
<gene>
    <name evidence="1" type="ORF">DFR46_1197</name>
</gene>
<protein>
    <submittedName>
        <fullName evidence="1">Glycosyltransferase involved in cell wall biosynthesis</fullName>
    </submittedName>
</protein>
<dbReference type="Proteomes" id="UP000256310">
    <property type="component" value="Unassembled WGS sequence"/>
</dbReference>